<protein>
    <submittedName>
        <fullName evidence="2">CheW protein</fullName>
    </submittedName>
</protein>
<dbReference type="Gene3D" id="2.40.50.180">
    <property type="entry name" value="CheA-289, Domain 4"/>
    <property type="match status" value="1"/>
</dbReference>
<evidence type="ECO:0000313" key="3">
    <source>
        <dbReference type="Proteomes" id="UP000001551"/>
    </source>
</evidence>
<evidence type="ECO:0000259" key="1">
    <source>
        <dbReference type="PROSITE" id="PS50851"/>
    </source>
</evidence>
<dbReference type="EMBL" id="CP002400">
    <property type="protein sequence ID" value="ADU26655.1"/>
    <property type="molecule type" value="Genomic_DNA"/>
</dbReference>
<feature type="domain" description="CheW-like" evidence="1">
    <location>
        <begin position="14"/>
        <end position="153"/>
    </location>
</feature>
<dbReference type="eggNOG" id="COG0835">
    <property type="taxonomic scope" value="Bacteria"/>
</dbReference>
<dbReference type="InterPro" id="IPR002545">
    <property type="entry name" value="CheW-lke_dom"/>
</dbReference>
<gene>
    <name evidence="2" type="ordered locus">Ethha_1102</name>
</gene>
<accession>E6U4M7</accession>
<dbReference type="InterPro" id="IPR036061">
    <property type="entry name" value="CheW-like_dom_sf"/>
</dbReference>
<dbReference type="STRING" id="663278.Ethha_1102"/>
<dbReference type="SMART" id="SM00260">
    <property type="entry name" value="CheW"/>
    <property type="match status" value="1"/>
</dbReference>
<dbReference type="PROSITE" id="PS50851">
    <property type="entry name" value="CHEW"/>
    <property type="match status" value="1"/>
</dbReference>
<dbReference type="SUPFAM" id="SSF50341">
    <property type="entry name" value="CheW-like"/>
    <property type="match status" value="1"/>
</dbReference>
<dbReference type="RefSeq" id="WP_013485016.1">
    <property type="nucleotide sequence ID" value="NC_014828.1"/>
</dbReference>
<dbReference type="Pfam" id="PF01584">
    <property type="entry name" value="CheW"/>
    <property type="match status" value="1"/>
</dbReference>
<keyword evidence="3" id="KW-1185">Reference proteome</keyword>
<dbReference type="GO" id="GO:0005829">
    <property type="term" value="C:cytosol"/>
    <property type="evidence" value="ECO:0007669"/>
    <property type="project" value="TreeGrafter"/>
</dbReference>
<sequence>MQETALETDREEGENLFLTFLLGRDAFAIAIDYVSEIVQLQPIVPVPQQQVFMKGVMNLRGDIIPVIDLKQRLRGEETQPSDRTCIIVTNIGGERAGMMVDNVSEVANVPPADILPVTDSGTNGDGCICAMAKSGESVKMVLDCGAVLGQGAFGTGGASPLLTE</sequence>
<dbReference type="GO" id="GO:0006935">
    <property type="term" value="P:chemotaxis"/>
    <property type="evidence" value="ECO:0007669"/>
    <property type="project" value="InterPro"/>
</dbReference>
<name>E6U4M7_ETHHY</name>
<dbReference type="PANTHER" id="PTHR22617:SF41">
    <property type="entry name" value="CHEMOTAXIS SIGNAL TRANSDUCTION SYSTEM ADAPTOR PROTEIN CHEW"/>
    <property type="match status" value="1"/>
</dbReference>
<dbReference type="Gene3D" id="2.30.30.40">
    <property type="entry name" value="SH3 Domains"/>
    <property type="match status" value="1"/>
</dbReference>
<dbReference type="Proteomes" id="UP000001551">
    <property type="component" value="Chromosome"/>
</dbReference>
<organism evidence="2 3">
    <name type="scientific">Ethanoligenens harbinense (strain DSM 18485 / JCM 12961 / CGMCC 1.5033 / YUAN-3)</name>
    <dbReference type="NCBI Taxonomy" id="663278"/>
    <lineage>
        <taxon>Bacteria</taxon>
        <taxon>Bacillati</taxon>
        <taxon>Bacillota</taxon>
        <taxon>Clostridia</taxon>
        <taxon>Eubacteriales</taxon>
        <taxon>Oscillospiraceae</taxon>
        <taxon>Ethanoligenens</taxon>
    </lineage>
</organism>
<dbReference type="InterPro" id="IPR039315">
    <property type="entry name" value="CheW"/>
</dbReference>
<dbReference type="GO" id="GO:0007165">
    <property type="term" value="P:signal transduction"/>
    <property type="evidence" value="ECO:0007669"/>
    <property type="project" value="InterPro"/>
</dbReference>
<proteinExistence type="predicted"/>
<reference evidence="2 3" key="1">
    <citation type="submission" date="2010-12" db="EMBL/GenBank/DDBJ databases">
        <title>Complete sequence of Ethanoligenens harbinense YUAN-3.</title>
        <authorList>
            <person name="Lucas S."/>
            <person name="Copeland A."/>
            <person name="Lapidus A."/>
            <person name="Cheng J.-F."/>
            <person name="Bruce D."/>
            <person name="Goodwin L."/>
            <person name="Pitluck S."/>
            <person name="Chertkov O."/>
            <person name="Misra M."/>
            <person name="Detter J.C."/>
            <person name="Han C."/>
            <person name="Tapia R."/>
            <person name="Land M."/>
            <person name="Hauser L."/>
            <person name="Jeffries C."/>
            <person name="Kyrpides N."/>
            <person name="Ivanova N."/>
            <person name="Mikhailova N."/>
            <person name="Wang A."/>
            <person name="Mouttaki H."/>
            <person name="He Z."/>
            <person name="Zhou J."/>
            <person name="Hemme C.L."/>
            <person name="Woyke T."/>
        </authorList>
    </citation>
    <scope>NUCLEOTIDE SEQUENCE [LARGE SCALE GENOMIC DNA]</scope>
    <source>
        <strain evidence="3">DSM 18485 / JCM 12961 / CGMCC 1.5033 / YUAN-3</strain>
    </source>
</reference>
<evidence type="ECO:0000313" key="2">
    <source>
        <dbReference type="EMBL" id="ADU26655.1"/>
    </source>
</evidence>
<dbReference type="HOGENOM" id="CLU_048995_1_1_9"/>
<dbReference type="AlphaFoldDB" id="E6U4M7"/>
<dbReference type="PANTHER" id="PTHR22617">
    <property type="entry name" value="CHEMOTAXIS SENSOR HISTIDINE KINASE-RELATED"/>
    <property type="match status" value="1"/>
</dbReference>
<dbReference type="KEGG" id="eha:Ethha_1102"/>